<dbReference type="PANTHER" id="PTHR43133">
    <property type="entry name" value="RNA POLYMERASE ECF-TYPE SIGMA FACTO"/>
    <property type="match status" value="1"/>
</dbReference>
<dbReference type="Pfam" id="PF08281">
    <property type="entry name" value="Sigma70_r4_2"/>
    <property type="match status" value="1"/>
</dbReference>
<feature type="domain" description="RNA polymerase sigma-70 region 2" evidence="5">
    <location>
        <begin position="27"/>
        <end position="93"/>
    </location>
</feature>
<accession>A0ABR9T1Z5</accession>
<reference evidence="7 8" key="1">
    <citation type="submission" date="2018-02" db="EMBL/GenBank/DDBJ databases">
        <title>Sphingobacterium KA21.</title>
        <authorList>
            <person name="Vasarhelyi B.M."/>
            <person name="Deshmukh S."/>
            <person name="Balint B."/>
            <person name="Kukolya J."/>
        </authorList>
    </citation>
    <scope>NUCLEOTIDE SEQUENCE [LARGE SCALE GENOMIC DNA]</scope>
    <source>
        <strain evidence="7 8">Ka21</strain>
    </source>
</reference>
<keyword evidence="4" id="KW-0804">Transcription</keyword>
<evidence type="ECO:0000256" key="3">
    <source>
        <dbReference type="ARBA" id="ARBA00023082"/>
    </source>
</evidence>
<proteinExistence type="inferred from homology"/>
<dbReference type="InterPro" id="IPR039425">
    <property type="entry name" value="RNA_pol_sigma-70-like"/>
</dbReference>
<evidence type="ECO:0000259" key="5">
    <source>
        <dbReference type="Pfam" id="PF04542"/>
    </source>
</evidence>
<evidence type="ECO:0000256" key="4">
    <source>
        <dbReference type="ARBA" id="ARBA00023163"/>
    </source>
</evidence>
<evidence type="ECO:0000259" key="6">
    <source>
        <dbReference type="Pfam" id="PF08281"/>
    </source>
</evidence>
<dbReference type="Proteomes" id="UP000618319">
    <property type="component" value="Unassembled WGS sequence"/>
</dbReference>
<dbReference type="InterPro" id="IPR013325">
    <property type="entry name" value="RNA_pol_sigma_r2"/>
</dbReference>
<organism evidence="7 8">
    <name type="scientific">Sphingobacterium pedocola</name>
    <dbReference type="NCBI Taxonomy" id="2082722"/>
    <lineage>
        <taxon>Bacteria</taxon>
        <taxon>Pseudomonadati</taxon>
        <taxon>Bacteroidota</taxon>
        <taxon>Sphingobacteriia</taxon>
        <taxon>Sphingobacteriales</taxon>
        <taxon>Sphingobacteriaceae</taxon>
        <taxon>Sphingobacterium</taxon>
    </lineage>
</organism>
<evidence type="ECO:0000313" key="8">
    <source>
        <dbReference type="Proteomes" id="UP000618319"/>
    </source>
</evidence>
<dbReference type="InterPro" id="IPR013249">
    <property type="entry name" value="RNA_pol_sigma70_r4_t2"/>
</dbReference>
<dbReference type="InterPro" id="IPR013324">
    <property type="entry name" value="RNA_pol_sigma_r3/r4-like"/>
</dbReference>
<dbReference type="NCBIfam" id="TIGR02937">
    <property type="entry name" value="sigma70-ECF"/>
    <property type="match status" value="1"/>
</dbReference>
<keyword evidence="2" id="KW-0805">Transcription regulation</keyword>
<comment type="caution">
    <text evidence="7">The sequence shown here is derived from an EMBL/GenBank/DDBJ whole genome shotgun (WGS) entry which is preliminary data.</text>
</comment>
<dbReference type="InterPro" id="IPR007627">
    <property type="entry name" value="RNA_pol_sigma70_r2"/>
</dbReference>
<evidence type="ECO:0000313" key="7">
    <source>
        <dbReference type="EMBL" id="MBE8719355.1"/>
    </source>
</evidence>
<keyword evidence="8" id="KW-1185">Reference proteome</keyword>
<dbReference type="Pfam" id="PF04542">
    <property type="entry name" value="Sigma70_r2"/>
    <property type="match status" value="1"/>
</dbReference>
<dbReference type="PANTHER" id="PTHR43133:SF46">
    <property type="entry name" value="RNA POLYMERASE SIGMA-70 FACTOR ECF SUBFAMILY"/>
    <property type="match status" value="1"/>
</dbReference>
<dbReference type="SUPFAM" id="SSF88659">
    <property type="entry name" value="Sigma3 and sigma4 domains of RNA polymerase sigma factors"/>
    <property type="match status" value="1"/>
</dbReference>
<dbReference type="Gene3D" id="1.10.10.10">
    <property type="entry name" value="Winged helix-like DNA-binding domain superfamily/Winged helix DNA-binding domain"/>
    <property type="match status" value="1"/>
</dbReference>
<dbReference type="InterPro" id="IPR014284">
    <property type="entry name" value="RNA_pol_sigma-70_dom"/>
</dbReference>
<evidence type="ECO:0008006" key="9">
    <source>
        <dbReference type="Google" id="ProtNLM"/>
    </source>
</evidence>
<dbReference type="SUPFAM" id="SSF88946">
    <property type="entry name" value="Sigma2 domain of RNA polymerase sigma factors"/>
    <property type="match status" value="1"/>
</dbReference>
<evidence type="ECO:0000256" key="1">
    <source>
        <dbReference type="ARBA" id="ARBA00010641"/>
    </source>
</evidence>
<dbReference type="RefSeq" id="WP_196937374.1">
    <property type="nucleotide sequence ID" value="NZ_MU158689.1"/>
</dbReference>
<sequence>MNKEDQVEKMLLYRLREGDDKAFEKIYLRYRKNIIIQAHRLLKSPDLVQEVVQDVFTKLWSNRKQIDPNQVFEAYLNRIVRNHIIDLFRKMKRDRMLKDQLIHALNESYDHIEPLLFQKENKKLIFEALAHLPALQREIFVQFKIEQKSYKELMEEFGLTKSSVNSHIYRASLFLKEYLQKHSREDLILILIWAIFTQK</sequence>
<gene>
    <name evidence="7" type="ORF">C4F40_01250</name>
</gene>
<dbReference type="EMBL" id="PSKQ01000010">
    <property type="protein sequence ID" value="MBE8719355.1"/>
    <property type="molecule type" value="Genomic_DNA"/>
</dbReference>
<protein>
    <recommendedName>
        <fullName evidence="9">RNA polymerase subunit sigma-24</fullName>
    </recommendedName>
</protein>
<feature type="domain" description="RNA polymerase sigma factor 70 region 4 type 2" evidence="6">
    <location>
        <begin position="125"/>
        <end position="172"/>
    </location>
</feature>
<name>A0ABR9T1Z5_9SPHI</name>
<dbReference type="InterPro" id="IPR036388">
    <property type="entry name" value="WH-like_DNA-bd_sf"/>
</dbReference>
<comment type="similarity">
    <text evidence="1">Belongs to the sigma-70 factor family. ECF subfamily.</text>
</comment>
<dbReference type="Gene3D" id="1.10.1740.10">
    <property type="match status" value="1"/>
</dbReference>
<keyword evidence="3" id="KW-0731">Sigma factor</keyword>
<evidence type="ECO:0000256" key="2">
    <source>
        <dbReference type="ARBA" id="ARBA00023015"/>
    </source>
</evidence>